<proteinExistence type="predicted"/>
<gene>
    <name evidence="1" type="ORF">CH360_07450</name>
    <name evidence="2" type="ORF">CH373_09705</name>
</gene>
<evidence type="ECO:0008006" key="5">
    <source>
        <dbReference type="Google" id="ProtNLM"/>
    </source>
</evidence>
<accession>A0A2M9ZMN7</accession>
<dbReference type="EMBL" id="NPDY01000005">
    <property type="protein sequence ID" value="PJZ70063.1"/>
    <property type="molecule type" value="Genomic_DNA"/>
</dbReference>
<dbReference type="InterPro" id="IPR031030">
    <property type="entry name" value="Lepto_Lipo_YY_C"/>
</dbReference>
<dbReference type="AlphaFoldDB" id="A0A2M9ZMN7"/>
<comment type="caution">
    <text evidence="2">The sequence shown here is derived from an EMBL/GenBank/DDBJ whole genome shotgun (WGS) entry which is preliminary data.</text>
</comment>
<evidence type="ECO:0000313" key="4">
    <source>
        <dbReference type="Proteomes" id="UP000231990"/>
    </source>
</evidence>
<evidence type="ECO:0000313" key="1">
    <source>
        <dbReference type="EMBL" id="PJZ70063.1"/>
    </source>
</evidence>
<dbReference type="RefSeq" id="WP_100713400.1">
    <property type="nucleotide sequence ID" value="NZ_NPDY01000005.1"/>
</dbReference>
<evidence type="ECO:0000313" key="2">
    <source>
        <dbReference type="EMBL" id="PJZ73251.1"/>
    </source>
</evidence>
<dbReference type="Proteomes" id="UP000231962">
    <property type="component" value="Unassembled WGS sequence"/>
</dbReference>
<sequence length="126" mass="13288">MKRMKLFLTGLLILLFVATLNCIMMSNLGLGKKQILSGEAAANLDIAILTGLIVLPSGTQLTGNFAVLSSLPSIAGIDSKDVTAYYEEEKVKACAKQITTVLAVTADMNAAVFVAASCKLEKSKGY</sequence>
<name>A0A2M9ZMN7_9LEPT</name>
<protein>
    <recommendedName>
        <fullName evidence="5">Lipoprotein</fullName>
    </recommendedName>
</protein>
<dbReference type="NCBIfam" id="TIGR04452">
    <property type="entry name" value="Lepto_Lipo_YY_C"/>
    <property type="match status" value="1"/>
</dbReference>
<reference evidence="3 4" key="1">
    <citation type="submission" date="2017-07" db="EMBL/GenBank/DDBJ databases">
        <title>Leptospira spp. isolated from tropical soils.</title>
        <authorList>
            <person name="Thibeaux R."/>
            <person name="Iraola G."/>
            <person name="Ferres I."/>
            <person name="Bierque E."/>
            <person name="Girault D."/>
            <person name="Soupe-Gilbert M.-E."/>
            <person name="Picardeau M."/>
            <person name="Goarant C."/>
        </authorList>
    </citation>
    <scope>NUCLEOTIDE SEQUENCE [LARGE SCALE GENOMIC DNA]</scope>
    <source>
        <strain evidence="2 4">FH1-B-B1</strain>
        <strain evidence="1 3">FH1-B-C1</strain>
    </source>
</reference>
<dbReference type="Proteomes" id="UP000231990">
    <property type="component" value="Unassembled WGS sequence"/>
</dbReference>
<dbReference type="EMBL" id="NPDZ01000005">
    <property type="protein sequence ID" value="PJZ73251.1"/>
    <property type="molecule type" value="Genomic_DNA"/>
</dbReference>
<evidence type="ECO:0000313" key="3">
    <source>
        <dbReference type="Proteomes" id="UP000231962"/>
    </source>
</evidence>
<keyword evidence="3" id="KW-1185">Reference proteome</keyword>
<organism evidence="2 4">
    <name type="scientific">Leptospira perolatii</name>
    <dbReference type="NCBI Taxonomy" id="2023191"/>
    <lineage>
        <taxon>Bacteria</taxon>
        <taxon>Pseudomonadati</taxon>
        <taxon>Spirochaetota</taxon>
        <taxon>Spirochaetia</taxon>
        <taxon>Leptospirales</taxon>
        <taxon>Leptospiraceae</taxon>
        <taxon>Leptospira</taxon>
    </lineage>
</organism>